<reference evidence="6 7" key="1">
    <citation type="submission" date="2012-02" db="EMBL/GenBank/DDBJ databases">
        <title>Complete genome sequence of Phycisphaera mikurensis NBRC 102666.</title>
        <authorList>
            <person name="Ankai A."/>
            <person name="Hosoyama A."/>
            <person name="Terui Y."/>
            <person name="Sekine M."/>
            <person name="Fukai R."/>
            <person name="Kato Y."/>
            <person name="Nakamura S."/>
            <person name="Yamada-Narita S."/>
            <person name="Kawakoshi A."/>
            <person name="Fukunaga Y."/>
            <person name="Yamazaki S."/>
            <person name="Fujita N."/>
        </authorList>
    </citation>
    <scope>NUCLEOTIDE SEQUENCE [LARGE SCALE GENOMIC DNA]</scope>
    <source>
        <strain evidence="7">NBRC 102666 / KCTC 22515 / FYK2301M01</strain>
    </source>
</reference>
<evidence type="ECO:0000313" key="6">
    <source>
        <dbReference type="EMBL" id="BAM02954.1"/>
    </source>
</evidence>
<evidence type="ECO:0000313" key="7">
    <source>
        <dbReference type="Proteomes" id="UP000007881"/>
    </source>
</evidence>
<feature type="transmembrane region" description="Helical" evidence="5">
    <location>
        <begin position="12"/>
        <end position="34"/>
    </location>
</feature>
<evidence type="ECO:0000256" key="5">
    <source>
        <dbReference type="SAM" id="Phobius"/>
    </source>
</evidence>
<proteinExistence type="predicted"/>
<dbReference type="eggNOG" id="COG0705">
    <property type="taxonomic scope" value="Bacteria"/>
</dbReference>
<dbReference type="SUPFAM" id="SSF144091">
    <property type="entry name" value="Rhomboid-like"/>
    <property type="match status" value="1"/>
</dbReference>
<feature type="transmembrane region" description="Helical" evidence="5">
    <location>
        <begin position="154"/>
        <end position="174"/>
    </location>
</feature>
<dbReference type="Gene3D" id="1.20.1540.10">
    <property type="entry name" value="Rhomboid-like"/>
    <property type="match status" value="1"/>
</dbReference>
<dbReference type="RefSeq" id="WP_014436174.1">
    <property type="nucleotide sequence ID" value="NC_017080.1"/>
</dbReference>
<feature type="transmembrane region" description="Helical" evidence="5">
    <location>
        <begin position="99"/>
        <end position="119"/>
    </location>
</feature>
<keyword evidence="4 5" id="KW-0472">Membrane</keyword>
<keyword evidence="7" id="KW-1185">Reference proteome</keyword>
<dbReference type="HOGENOM" id="CLU_070290_0_0_0"/>
<dbReference type="EMBL" id="AP012338">
    <property type="protein sequence ID" value="BAM02954.1"/>
    <property type="molecule type" value="Genomic_DNA"/>
</dbReference>
<accession>I0ICG6</accession>
<feature type="transmembrane region" description="Helical" evidence="5">
    <location>
        <begin position="180"/>
        <end position="198"/>
    </location>
</feature>
<dbReference type="STRING" id="1142394.PSMK_07950"/>
<organism evidence="6 7">
    <name type="scientific">Phycisphaera mikurensis (strain NBRC 102666 / KCTC 22515 / FYK2301M01)</name>
    <dbReference type="NCBI Taxonomy" id="1142394"/>
    <lineage>
        <taxon>Bacteria</taxon>
        <taxon>Pseudomonadati</taxon>
        <taxon>Planctomycetota</taxon>
        <taxon>Phycisphaerae</taxon>
        <taxon>Phycisphaerales</taxon>
        <taxon>Phycisphaeraceae</taxon>
        <taxon>Phycisphaera</taxon>
    </lineage>
</organism>
<evidence type="ECO:0000256" key="3">
    <source>
        <dbReference type="ARBA" id="ARBA00022989"/>
    </source>
</evidence>
<dbReference type="GO" id="GO:0016020">
    <property type="term" value="C:membrane"/>
    <property type="evidence" value="ECO:0007669"/>
    <property type="project" value="UniProtKB-SubCell"/>
</dbReference>
<dbReference type="AlphaFoldDB" id="I0ICG6"/>
<comment type="subcellular location">
    <subcellularLocation>
        <location evidence="1">Membrane</location>
        <topology evidence="1">Multi-pass membrane protein</topology>
    </subcellularLocation>
</comment>
<evidence type="ECO:0000256" key="2">
    <source>
        <dbReference type="ARBA" id="ARBA00022692"/>
    </source>
</evidence>
<dbReference type="OrthoDB" id="9778756at2"/>
<name>I0ICG6_PHYMF</name>
<keyword evidence="2 5" id="KW-0812">Transmembrane</keyword>
<dbReference type="InterPro" id="IPR035952">
    <property type="entry name" value="Rhomboid-like_sf"/>
</dbReference>
<keyword evidence="3 5" id="KW-1133">Transmembrane helix</keyword>
<dbReference type="KEGG" id="phm:PSMK_07950"/>
<evidence type="ECO:0000256" key="4">
    <source>
        <dbReference type="ARBA" id="ARBA00023136"/>
    </source>
</evidence>
<sequence>MKRPPGIQRKLAFLAIPNLTVAVIAVQAVVWVAAQLDPNVLPGLALDGAKLRAGEWWRALGFLMLPPASNPLFLFFAFYLLYLMGTALENAWGAGRYTLFWAIGWAASVAVALLVPGGYLTNAYLVGSVFLAFAFLYPDFQILLFFILPVKVKWLALLTWLSYGFVVFVGVGAGDWNGPAMVAAATLNFFLFFGPDVVRRVRGGHRQMQRKRAALAEAGEPFHACSVCGKTDLTDPEADFRYARVGEETRCFCEEHLPGP</sequence>
<gene>
    <name evidence="6" type="ordered locus">PSMK_07950</name>
</gene>
<dbReference type="Proteomes" id="UP000007881">
    <property type="component" value="Chromosome"/>
</dbReference>
<protein>
    <recommendedName>
        <fullName evidence="8">Peptidase S54 rhomboid domain-containing protein</fullName>
    </recommendedName>
</protein>
<evidence type="ECO:0008006" key="8">
    <source>
        <dbReference type="Google" id="ProtNLM"/>
    </source>
</evidence>
<evidence type="ECO:0000256" key="1">
    <source>
        <dbReference type="ARBA" id="ARBA00004141"/>
    </source>
</evidence>
<feature type="transmembrane region" description="Helical" evidence="5">
    <location>
        <begin position="72"/>
        <end position="92"/>
    </location>
</feature>
<feature type="transmembrane region" description="Helical" evidence="5">
    <location>
        <begin position="125"/>
        <end position="147"/>
    </location>
</feature>